<evidence type="ECO:0000256" key="14">
    <source>
        <dbReference type="ARBA" id="ARBA00048021"/>
    </source>
</evidence>
<protein>
    <recommendedName>
        <fullName evidence="12">(S)-3-amino-2-methylpropionate transaminase</fullName>
        <ecNumber evidence="6">2.6.1.19</ecNumber>
        <ecNumber evidence="5">2.6.1.22</ecNumber>
    </recommendedName>
    <alternativeName>
        <fullName evidence="13">GABA aminotransferase</fullName>
    </alternativeName>
    <alternativeName>
        <fullName evidence="11">Gamma-amino-N-butyrate transaminase</fullName>
    </alternativeName>
    <alternativeName>
        <fullName evidence="15">Glutamate:succinic semialdehyde transaminase</fullName>
    </alternativeName>
    <alternativeName>
        <fullName evidence="10">L-AIBAT</fullName>
    </alternativeName>
</protein>
<evidence type="ECO:0000313" key="17">
    <source>
        <dbReference type="EMBL" id="GGJ27637.1"/>
    </source>
</evidence>
<comment type="catalytic activity">
    <reaction evidence="14">
        <text>4-aminobutanoate + 2-oxoglutarate = succinate semialdehyde + L-glutamate</text>
        <dbReference type="Rhea" id="RHEA:23352"/>
        <dbReference type="ChEBI" id="CHEBI:16810"/>
        <dbReference type="ChEBI" id="CHEBI:29985"/>
        <dbReference type="ChEBI" id="CHEBI:57706"/>
        <dbReference type="ChEBI" id="CHEBI:59888"/>
        <dbReference type="EC" id="2.6.1.19"/>
    </reaction>
</comment>
<organism evidence="17 18">
    <name type="scientific">Streptomyces brasiliensis</name>
    <dbReference type="NCBI Taxonomy" id="1954"/>
    <lineage>
        <taxon>Bacteria</taxon>
        <taxon>Bacillati</taxon>
        <taxon>Actinomycetota</taxon>
        <taxon>Actinomycetes</taxon>
        <taxon>Kitasatosporales</taxon>
        <taxon>Streptomycetaceae</taxon>
        <taxon>Streptomyces</taxon>
    </lineage>
</organism>
<evidence type="ECO:0000256" key="16">
    <source>
        <dbReference type="RuleBase" id="RU003560"/>
    </source>
</evidence>
<dbReference type="EMBL" id="BMQA01000013">
    <property type="protein sequence ID" value="GGJ27637.1"/>
    <property type="molecule type" value="Genomic_DNA"/>
</dbReference>
<dbReference type="GO" id="GO:0047298">
    <property type="term" value="F:(S)-3-amino-2-methylpropionate transaminase activity"/>
    <property type="evidence" value="ECO:0007669"/>
    <property type="project" value="UniProtKB-EC"/>
</dbReference>
<evidence type="ECO:0000256" key="5">
    <source>
        <dbReference type="ARBA" id="ARBA00012876"/>
    </source>
</evidence>
<evidence type="ECO:0000256" key="3">
    <source>
        <dbReference type="ARBA" id="ARBA00005176"/>
    </source>
</evidence>
<comment type="similarity">
    <text evidence="4 16">Belongs to the class-III pyridoxal-phosphate-dependent aminotransferase family.</text>
</comment>
<evidence type="ECO:0000313" key="18">
    <source>
        <dbReference type="Proteomes" id="UP000657574"/>
    </source>
</evidence>
<accession>A0A917KTW3</accession>
<comment type="pathway">
    <text evidence="3">Amino-acid degradation; 4-aminobutanoate degradation.</text>
</comment>
<dbReference type="InterPro" id="IPR049704">
    <property type="entry name" value="Aminotrans_3_PPA_site"/>
</dbReference>
<gene>
    <name evidence="17" type="primary">gabT</name>
    <name evidence="17" type="ORF">GCM10010121_043690</name>
</gene>
<evidence type="ECO:0000256" key="10">
    <source>
        <dbReference type="ARBA" id="ARBA00029760"/>
    </source>
</evidence>
<evidence type="ECO:0000256" key="1">
    <source>
        <dbReference type="ARBA" id="ARBA00001750"/>
    </source>
</evidence>
<dbReference type="EC" id="2.6.1.19" evidence="6"/>
<proteinExistence type="inferred from homology"/>
<evidence type="ECO:0000256" key="9">
    <source>
        <dbReference type="ARBA" id="ARBA00022898"/>
    </source>
</evidence>
<evidence type="ECO:0000256" key="2">
    <source>
        <dbReference type="ARBA" id="ARBA00001933"/>
    </source>
</evidence>
<dbReference type="Gene3D" id="3.40.640.10">
    <property type="entry name" value="Type I PLP-dependent aspartate aminotransferase-like (Major domain)"/>
    <property type="match status" value="1"/>
</dbReference>
<dbReference type="RefSeq" id="WP_189312889.1">
    <property type="nucleotide sequence ID" value="NZ_BMQA01000013.1"/>
</dbReference>
<comment type="catalytic activity">
    <reaction evidence="1">
        <text>(S)-3-amino-2-methylpropanoate + 2-oxoglutarate = 2-methyl-3-oxopropanoate + L-glutamate</text>
        <dbReference type="Rhea" id="RHEA:13993"/>
        <dbReference type="ChEBI" id="CHEBI:16810"/>
        <dbReference type="ChEBI" id="CHEBI:29985"/>
        <dbReference type="ChEBI" id="CHEBI:57700"/>
        <dbReference type="ChEBI" id="CHEBI:58655"/>
        <dbReference type="EC" id="2.6.1.22"/>
    </reaction>
</comment>
<dbReference type="CDD" id="cd00610">
    <property type="entry name" value="OAT_like"/>
    <property type="match status" value="1"/>
</dbReference>
<evidence type="ECO:0000256" key="7">
    <source>
        <dbReference type="ARBA" id="ARBA00022576"/>
    </source>
</evidence>
<evidence type="ECO:0000256" key="4">
    <source>
        <dbReference type="ARBA" id="ARBA00008954"/>
    </source>
</evidence>
<keyword evidence="9 16" id="KW-0663">Pyridoxal phosphate</keyword>
<dbReference type="FunFam" id="3.40.640.10:FF:000013">
    <property type="entry name" value="4-aminobutyrate aminotransferase"/>
    <property type="match status" value="1"/>
</dbReference>
<comment type="caution">
    <text evidence="17">The sequence shown here is derived from an EMBL/GenBank/DDBJ whole genome shotgun (WGS) entry which is preliminary data.</text>
</comment>
<dbReference type="GO" id="GO:0042802">
    <property type="term" value="F:identical protein binding"/>
    <property type="evidence" value="ECO:0007669"/>
    <property type="project" value="TreeGrafter"/>
</dbReference>
<comment type="cofactor">
    <cofactor evidence="2">
        <name>pyridoxal 5'-phosphate</name>
        <dbReference type="ChEBI" id="CHEBI:597326"/>
    </cofactor>
</comment>
<dbReference type="PANTHER" id="PTHR11986:SF58">
    <property type="entry name" value="LEUCINE_METHIONINE RACEMASE"/>
    <property type="match status" value="1"/>
</dbReference>
<dbReference type="GO" id="GO:0030170">
    <property type="term" value="F:pyridoxal phosphate binding"/>
    <property type="evidence" value="ECO:0007669"/>
    <property type="project" value="InterPro"/>
</dbReference>
<reference evidence="17" key="1">
    <citation type="journal article" date="2014" name="Int. J. Syst. Evol. Microbiol.">
        <title>Complete genome sequence of Corynebacterium casei LMG S-19264T (=DSM 44701T), isolated from a smear-ripened cheese.</title>
        <authorList>
            <consortium name="US DOE Joint Genome Institute (JGI-PGF)"/>
            <person name="Walter F."/>
            <person name="Albersmeier A."/>
            <person name="Kalinowski J."/>
            <person name="Ruckert C."/>
        </authorList>
    </citation>
    <scope>NUCLEOTIDE SEQUENCE</scope>
    <source>
        <strain evidence="17">JCM 3086</strain>
    </source>
</reference>
<evidence type="ECO:0000256" key="6">
    <source>
        <dbReference type="ARBA" id="ARBA00012912"/>
    </source>
</evidence>
<sequence length="422" mass="44056">MSQLSPALKQATPVIAARAEGVHVYDEDGRAHLDFTAGIGVTSTGHCHPRVVEAAQRQVATLIHGQYTTVLHRPLLSLTERLGEVLPEGLDSLFFVNSGSEAVEAAMRLARQATARPNIVVFQGSFHGRTIGAASLTTSATKFRSGFGPLMPGVAIAPFPNAFHYGWDEATATEFALRELDQLLATVTAPADTAAFIVEPVLGEGGYVPANTAFLRGLRERAGRHGILLIVDEVQTGFGRTGRFWGHDHFDGRPDIVVTAKGLASGFPLSAIAAPTELMAKAWPGSQGGTYGGNAVACAAAIATLEVIQDEKLVENAAERGAELLSGLRAVASRYTPDATRGIGDVRGLGLMAGTEFVTADGRPDGETAAQVQAAAGLRGLLLLTCGAQGQVVRMIPPLVVTAEQVRQGLGLWSGAVADVLG</sequence>
<dbReference type="InterPro" id="IPR050103">
    <property type="entry name" value="Class-III_PLP-dep_AT"/>
</dbReference>
<evidence type="ECO:0000256" key="8">
    <source>
        <dbReference type="ARBA" id="ARBA00022679"/>
    </source>
</evidence>
<dbReference type="SUPFAM" id="SSF53383">
    <property type="entry name" value="PLP-dependent transferases"/>
    <property type="match status" value="1"/>
</dbReference>
<dbReference type="InterPro" id="IPR015422">
    <property type="entry name" value="PyrdxlP-dep_Trfase_small"/>
</dbReference>
<dbReference type="EC" id="2.6.1.22" evidence="5"/>
<dbReference type="PIRSF" id="PIRSF000521">
    <property type="entry name" value="Transaminase_4ab_Lys_Orn"/>
    <property type="match status" value="1"/>
</dbReference>
<evidence type="ECO:0000256" key="15">
    <source>
        <dbReference type="ARBA" id="ARBA00050054"/>
    </source>
</evidence>
<dbReference type="Gene3D" id="3.90.1150.10">
    <property type="entry name" value="Aspartate Aminotransferase, domain 1"/>
    <property type="match status" value="1"/>
</dbReference>
<dbReference type="InterPro" id="IPR005814">
    <property type="entry name" value="Aminotrans_3"/>
</dbReference>
<keyword evidence="7 17" id="KW-0032">Aminotransferase</keyword>
<dbReference type="AlphaFoldDB" id="A0A917KTW3"/>
<dbReference type="Pfam" id="PF00202">
    <property type="entry name" value="Aminotran_3"/>
    <property type="match status" value="1"/>
</dbReference>
<dbReference type="InterPro" id="IPR015421">
    <property type="entry name" value="PyrdxlP-dep_Trfase_major"/>
</dbReference>
<name>A0A917KTW3_9ACTN</name>
<dbReference type="Proteomes" id="UP000657574">
    <property type="component" value="Unassembled WGS sequence"/>
</dbReference>
<reference evidence="17" key="2">
    <citation type="submission" date="2020-09" db="EMBL/GenBank/DDBJ databases">
        <authorList>
            <person name="Sun Q."/>
            <person name="Ohkuma M."/>
        </authorList>
    </citation>
    <scope>NUCLEOTIDE SEQUENCE</scope>
    <source>
        <strain evidence="17">JCM 3086</strain>
    </source>
</reference>
<dbReference type="InterPro" id="IPR015424">
    <property type="entry name" value="PyrdxlP-dep_Trfase"/>
</dbReference>
<dbReference type="GO" id="GO:0034386">
    <property type="term" value="F:4-aminobutyrate:2-oxoglutarate transaminase activity"/>
    <property type="evidence" value="ECO:0007669"/>
    <property type="project" value="UniProtKB-EC"/>
</dbReference>
<keyword evidence="8" id="KW-0808">Transferase</keyword>
<keyword evidence="18" id="KW-1185">Reference proteome</keyword>
<evidence type="ECO:0000256" key="12">
    <source>
        <dbReference type="ARBA" id="ARBA00030857"/>
    </source>
</evidence>
<evidence type="ECO:0000256" key="11">
    <source>
        <dbReference type="ARBA" id="ARBA00030204"/>
    </source>
</evidence>
<dbReference type="PANTHER" id="PTHR11986">
    <property type="entry name" value="AMINOTRANSFERASE CLASS III"/>
    <property type="match status" value="1"/>
</dbReference>
<dbReference type="PROSITE" id="PS00600">
    <property type="entry name" value="AA_TRANSFER_CLASS_3"/>
    <property type="match status" value="1"/>
</dbReference>
<evidence type="ECO:0000256" key="13">
    <source>
        <dbReference type="ARBA" id="ARBA00031787"/>
    </source>
</evidence>